<name>A0A3N9WTW8_9ACTN</name>
<protein>
    <recommendedName>
        <fullName evidence="4">WD40 repeat domain-containing protein</fullName>
    </recommendedName>
</protein>
<evidence type="ECO:0000313" key="2">
    <source>
        <dbReference type="EMBL" id="RQX04254.1"/>
    </source>
</evidence>
<keyword evidence="3" id="KW-1185">Reference proteome</keyword>
<accession>A0A3N9WTW8</accession>
<dbReference type="SUPFAM" id="SSF50998">
    <property type="entry name" value="Quinoprotein alcohol dehydrogenase-like"/>
    <property type="match status" value="1"/>
</dbReference>
<evidence type="ECO:0008006" key="4">
    <source>
        <dbReference type="Google" id="ProtNLM"/>
    </source>
</evidence>
<dbReference type="AlphaFoldDB" id="A0A3N9WTW8"/>
<comment type="caution">
    <text evidence="2">The sequence shown here is derived from an EMBL/GenBank/DDBJ whole genome shotgun (WGS) entry which is preliminary data.</text>
</comment>
<dbReference type="EMBL" id="QGSZ01000176">
    <property type="protein sequence ID" value="RQX04254.1"/>
    <property type="molecule type" value="Genomic_DNA"/>
</dbReference>
<evidence type="ECO:0000256" key="1">
    <source>
        <dbReference type="SAM" id="MobiDB-lite"/>
    </source>
</evidence>
<dbReference type="Proteomes" id="UP000282312">
    <property type="component" value="Unassembled WGS sequence"/>
</dbReference>
<dbReference type="InterPro" id="IPR011047">
    <property type="entry name" value="Quinoprotein_ADH-like_sf"/>
</dbReference>
<dbReference type="OrthoDB" id="4454357at2"/>
<sequence>MASFRVPANAARVPGSDHTADTPAVQRWPRRRLVVIRRDDELLAYDLGRLIAGDHAPAARFPAPWPRRAGGIDAVSPTIDLAVFSGEHALHAVDAAGALRWRVCHACWAPSCLSHHNSYQEYADDKEHRNPDSGSCWISADGSTVWAHVRTPLPDDAESELDEEWLVLDAADGRVLGRASTDTAAAGSHHIPHPAPGQMGLSVGEGQDGVPLLWGRWDGARLTVTRIGDDDRCLVDVSPCGTRLLTISHWGLEPAIHRLPDGAVTHEITTDPRPQTPPDAEEELSWGYRCGFVNEHTVIASTSDRNEQPRHWLIDTARGNILGQVEYPKPVSGDPIALGDSTWLTCGEDSFQLLLWSPQ</sequence>
<gene>
    <name evidence="2" type="ORF">DLJ59_10030</name>
</gene>
<organism evidence="2 3">
    <name type="scientific">Micromonospora inaquosa</name>
    <dbReference type="NCBI Taxonomy" id="2203716"/>
    <lineage>
        <taxon>Bacteria</taxon>
        <taxon>Bacillati</taxon>
        <taxon>Actinomycetota</taxon>
        <taxon>Actinomycetes</taxon>
        <taxon>Micromonosporales</taxon>
        <taxon>Micromonosporaceae</taxon>
        <taxon>Micromonospora</taxon>
    </lineage>
</organism>
<proteinExistence type="predicted"/>
<feature type="region of interest" description="Disordered" evidence="1">
    <location>
        <begin position="1"/>
        <end position="24"/>
    </location>
</feature>
<reference evidence="2 3" key="1">
    <citation type="submission" date="2018-05" db="EMBL/GenBank/DDBJ databases">
        <title>Micromonospora from Atacama Desert.</title>
        <authorList>
            <person name="Carro L."/>
            <person name="Goodfellow M."/>
            <person name="Klenk H.-P."/>
        </authorList>
    </citation>
    <scope>NUCLEOTIDE SEQUENCE [LARGE SCALE GENOMIC DNA]</scope>
    <source>
        <strain evidence="2 3">LB39</strain>
    </source>
</reference>
<evidence type="ECO:0000313" key="3">
    <source>
        <dbReference type="Proteomes" id="UP000282312"/>
    </source>
</evidence>